<feature type="compositionally biased region" description="Basic and acidic residues" evidence="7">
    <location>
        <begin position="81"/>
        <end position="92"/>
    </location>
</feature>
<keyword evidence="2" id="KW-0217">Developmental protein</keyword>
<reference evidence="8" key="2">
    <citation type="submission" date="2025-09" db="UniProtKB">
        <authorList>
            <consortium name="Ensembl"/>
        </authorList>
    </citation>
    <scope>IDENTIFICATION</scope>
</reference>
<dbReference type="GO" id="GO:0000978">
    <property type="term" value="F:RNA polymerase II cis-regulatory region sequence-specific DNA binding"/>
    <property type="evidence" value="ECO:0007669"/>
    <property type="project" value="TreeGrafter"/>
</dbReference>
<evidence type="ECO:0000313" key="9">
    <source>
        <dbReference type="Proteomes" id="UP000694427"/>
    </source>
</evidence>
<evidence type="ECO:0000256" key="3">
    <source>
        <dbReference type="ARBA" id="ARBA00023015"/>
    </source>
</evidence>
<dbReference type="PANTHER" id="PTHR11793:SF11">
    <property type="entry name" value="TRANSCRIPTION FACTOR 12"/>
    <property type="match status" value="1"/>
</dbReference>
<keyword evidence="4" id="KW-0238">DNA-binding</keyword>
<protein>
    <submittedName>
        <fullName evidence="8">Transcription factor 12</fullName>
    </submittedName>
</protein>
<dbReference type="GO" id="GO:0005667">
    <property type="term" value="C:transcription regulator complex"/>
    <property type="evidence" value="ECO:0007669"/>
    <property type="project" value="TreeGrafter"/>
</dbReference>
<dbReference type="GO" id="GO:0000981">
    <property type="term" value="F:DNA-binding transcription factor activity, RNA polymerase II-specific"/>
    <property type="evidence" value="ECO:0007669"/>
    <property type="project" value="TreeGrafter"/>
</dbReference>
<dbReference type="GO" id="GO:0000785">
    <property type="term" value="C:chromatin"/>
    <property type="evidence" value="ECO:0007669"/>
    <property type="project" value="TreeGrafter"/>
</dbReference>
<organism evidence="8 9">
    <name type="scientific">Cyprinus carpio</name>
    <name type="common">Common carp</name>
    <dbReference type="NCBI Taxonomy" id="7962"/>
    <lineage>
        <taxon>Eukaryota</taxon>
        <taxon>Metazoa</taxon>
        <taxon>Chordata</taxon>
        <taxon>Craniata</taxon>
        <taxon>Vertebrata</taxon>
        <taxon>Euteleostomi</taxon>
        <taxon>Actinopterygii</taxon>
        <taxon>Neopterygii</taxon>
        <taxon>Teleostei</taxon>
        <taxon>Ostariophysi</taxon>
        <taxon>Cypriniformes</taxon>
        <taxon>Cyprinidae</taxon>
        <taxon>Cyprininae</taxon>
        <taxon>Cyprinus</taxon>
    </lineage>
</organism>
<sequence>MNPQQRIAAIGTDKELSDLLDFSAMFSPPVNSGKNRPTTLGSSQFTTSGMDERTSQASWASGGQSSPSYESSRGFGGSTHYADHLSDSRLVSHEGLSPTPFMSSSIMGKSERPPFSGYGREPGVSGCQSSLRSDMGLASPGPVTTSGKSPTPFYSYTGTNPRRRSLQDSASLDPLQTKKMRKPPPGLPTSVYAPSPSSDDFNRDSPSYPSPKPPSSMFANTFFGQSSSFYLSFQPALRGGRRRRCQGFQVTPSKPTRLCTRASQTHPTPWAICEQPDQMDPDGVC</sequence>
<reference evidence="8" key="1">
    <citation type="submission" date="2025-08" db="UniProtKB">
        <authorList>
            <consortium name="Ensembl"/>
        </authorList>
    </citation>
    <scope>IDENTIFICATION</scope>
</reference>
<dbReference type="InterPro" id="IPR051098">
    <property type="entry name" value="NeuroDiff_E-box_TFs"/>
</dbReference>
<name>A0A8C1G8P4_CYPCA</name>
<accession>A0A8C1G8P4</accession>
<keyword evidence="5" id="KW-0804">Transcription</keyword>
<dbReference type="PANTHER" id="PTHR11793">
    <property type="entry name" value="BASIC HELIX-LOOP-HELIX TRANSCRIPTION FACTOR"/>
    <property type="match status" value="1"/>
</dbReference>
<dbReference type="Ensembl" id="ENSCCRT00010005565.1">
    <property type="protein sequence ID" value="ENSCCRP00010005152.1"/>
    <property type="gene ID" value="ENSCCRG00010002094.1"/>
</dbReference>
<dbReference type="GO" id="GO:0005634">
    <property type="term" value="C:nucleus"/>
    <property type="evidence" value="ECO:0007669"/>
    <property type="project" value="UniProtKB-SubCell"/>
</dbReference>
<evidence type="ECO:0000256" key="2">
    <source>
        <dbReference type="ARBA" id="ARBA00022473"/>
    </source>
</evidence>
<feature type="compositionally biased region" description="Polar residues" evidence="7">
    <location>
        <begin position="29"/>
        <end position="49"/>
    </location>
</feature>
<dbReference type="AlphaFoldDB" id="A0A8C1G8P4"/>
<evidence type="ECO:0000256" key="4">
    <source>
        <dbReference type="ARBA" id="ARBA00023125"/>
    </source>
</evidence>
<feature type="compositionally biased region" description="Low complexity" evidence="7">
    <location>
        <begin position="55"/>
        <end position="73"/>
    </location>
</feature>
<dbReference type="Proteomes" id="UP000694427">
    <property type="component" value="Unplaced"/>
</dbReference>
<evidence type="ECO:0000313" key="8">
    <source>
        <dbReference type="Ensembl" id="ENSCCRP00010005152.1"/>
    </source>
</evidence>
<keyword evidence="9" id="KW-1185">Reference proteome</keyword>
<evidence type="ECO:0000256" key="5">
    <source>
        <dbReference type="ARBA" id="ARBA00023163"/>
    </source>
</evidence>
<keyword evidence="3" id="KW-0805">Transcription regulation</keyword>
<keyword evidence="6" id="KW-0539">Nucleus</keyword>
<feature type="compositionally biased region" description="Polar residues" evidence="7">
    <location>
        <begin position="142"/>
        <end position="160"/>
    </location>
</feature>
<feature type="region of interest" description="Disordered" evidence="7">
    <location>
        <begin position="27"/>
        <end position="214"/>
    </location>
</feature>
<evidence type="ECO:0000256" key="7">
    <source>
        <dbReference type="SAM" id="MobiDB-lite"/>
    </source>
</evidence>
<comment type="subcellular location">
    <subcellularLocation>
        <location evidence="1">Nucleus</location>
    </subcellularLocation>
</comment>
<evidence type="ECO:0000256" key="1">
    <source>
        <dbReference type="ARBA" id="ARBA00004123"/>
    </source>
</evidence>
<proteinExistence type="predicted"/>
<evidence type="ECO:0000256" key="6">
    <source>
        <dbReference type="ARBA" id="ARBA00023242"/>
    </source>
</evidence>